<dbReference type="VEuPathDB" id="FungiDB:I303_08475"/>
<feature type="region of interest" description="Disordered" evidence="1">
    <location>
        <begin position="1"/>
        <end position="33"/>
    </location>
</feature>
<dbReference type="STRING" id="1296121.A0A1A5ZTE6"/>
<dbReference type="GeneID" id="28972174"/>
<accession>A0A1A5ZTE6</accession>
<feature type="transmembrane region" description="Helical" evidence="2">
    <location>
        <begin position="427"/>
        <end position="456"/>
    </location>
</feature>
<dbReference type="KEGG" id="kdj:28972174"/>
<dbReference type="EMBL" id="KI894038">
    <property type="protein sequence ID" value="OBR81093.1"/>
    <property type="molecule type" value="Genomic_DNA"/>
</dbReference>
<keyword evidence="2" id="KW-0812">Transmembrane</keyword>
<evidence type="ECO:0000313" key="5">
    <source>
        <dbReference type="Proteomes" id="UP000078595"/>
    </source>
</evidence>
<feature type="transmembrane region" description="Helical" evidence="2">
    <location>
        <begin position="54"/>
        <end position="76"/>
    </location>
</feature>
<organism evidence="3">
    <name type="scientific">Kwoniella dejecticola CBS 10117</name>
    <dbReference type="NCBI Taxonomy" id="1296121"/>
    <lineage>
        <taxon>Eukaryota</taxon>
        <taxon>Fungi</taxon>
        <taxon>Dikarya</taxon>
        <taxon>Basidiomycota</taxon>
        <taxon>Agaricomycotina</taxon>
        <taxon>Tremellomycetes</taxon>
        <taxon>Tremellales</taxon>
        <taxon>Cryptococcaceae</taxon>
        <taxon>Kwoniella</taxon>
    </lineage>
</organism>
<reference evidence="4" key="2">
    <citation type="submission" date="2013-07" db="EMBL/GenBank/DDBJ databases">
        <authorList>
            <consortium name="The Broad Institute Genome Sequencing Platform"/>
            <person name="Cuomo C."/>
            <person name="Litvintseva A."/>
            <person name="Chen Y."/>
            <person name="Heitman J."/>
            <person name="Sun S."/>
            <person name="Springer D."/>
            <person name="Dromer F."/>
            <person name="Young S.K."/>
            <person name="Zeng Q."/>
            <person name="Gargeya S."/>
            <person name="Fitzgerald M."/>
            <person name="Abouelleil A."/>
            <person name="Alvarado L."/>
            <person name="Berlin A.M."/>
            <person name="Chapman S.B."/>
            <person name="Dewar J."/>
            <person name="Goldberg J."/>
            <person name="Griggs A."/>
            <person name="Gujja S."/>
            <person name="Hansen M."/>
            <person name="Howarth C."/>
            <person name="Imamovic A."/>
            <person name="Larimer J."/>
            <person name="McCowan C."/>
            <person name="Murphy C."/>
            <person name="Pearson M."/>
            <person name="Priest M."/>
            <person name="Roberts A."/>
            <person name="Saif S."/>
            <person name="Shea T."/>
            <person name="Sykes S."/>
            <person name="Wortman J."/>
            <person name="Nusbaum C."/>
            <person name="Birren B."/>
        </authorList>
    </citation>
    <scope>NUCLEOTIDE SEQUENCE</scope>
    <source>
        <strain evidence="4">CBS 10117</strain>
    </source>
</reference>
<gene>
    <name evidence="3" type="ORF">I303_08475</name>
    <name evidence="4" type="ORF">I303_106886</name>
</gene>
<evidence type="ECO:0000256" key="1">
    <source>
        <dbReference type="SAM" id="MobiDB-lite"/>
    </source>
</evidence>
<evidence type="ECO:0000313" key="3">
    <source>
        <dbReference type="EMBL" id="OBR81093.1"/>
    </source>
</evidence>
<protein>
    <submittedName>
        <fullName evidence="3">Uncharacterized protein</fullName>
    </submittedName>
</protein>
<evidence type="ECO:0000256" key="2">
    <source>
        <dbReference type="SAM" id="Phobius"/>
    </source>
</evidence>
<dbReference type="AlphaFoldDB" id="A0A1A5ZTE6"/>
<keyword evidence="2" id="KW-0472">Membrane</keyword>
<proteinExistence type="predicted"/>
<sequence length="515" mass="56872">MSDSFGGTLVNRRPISPRSTASATSRTAQAKTHDRRNWQILSIGSSETIPYPPAFHITTIVLACIALILIALWAAATAGFESYTVFDTDFNRTDDKHWYTALLPDSVVQKQRGHLCDPVIFITGSTVQTNGIFKLLQYTITAYNIDGMRNAPNNTVAEYRGSKLSDCEVVAVGLTVRIRSGAVDIKARIRCPQPWPALLATSYSFDPGVSNALKGESTAYDEVFYWFDNLAIDLAYRIGEVFDSPMYTRNVTDDARGKWSMISADLVAPTTLLSDTGKNYTIPTEPELTIISMILSNPEESTWNATSSATGVTFGKPLVVYSDLIIPLTNHVQAFISLIQSDLGVLHNNIYVDSTALSQLIRTNDTLVNDSILQENDLYYTREMLDPGIGYKIDLLSESNMTNFQVLPDRAIATTYLCHVTRPKNAAAWLVSVVGLTLSIWAGLWQAYMLIVAYFVGRYRDSVPASPAPPVPSQRSDSGSNRSSVFHQGTCHIFPLSSPSAEKLRTEVVRSVNYW</sequence>
<keyword evidence="2" id="KW-1133">Transmembrane helix</keyword>
<dbReference type="OrthoDB" id="2564485at2759"/>
<dbReference type="Proteomes" id="UP000078595">
    <property type="component" value="Chromosome 8"/>
</dbReference>
<reference evidence="4" key="3">
    <citation type="submission" date="2024-02" db="EMBL/GenBank/DDBJ databases">
        <title>Comparative genomics of Cryptococcus and Kwoniella reveals pathogenesis evolution and contrasting modes of karyotype evolution via chromosome fusion or intercentromeric recombination.</title>
        <authorList>
            <person name="Coelho M.A."/>
            <person name="David-Palma M."/>
            <person name="Shea T."/>
            <person name="Bowers K."/>
            <person name="McGinley-Smith S."/>
            <person name="Mohammad A.W."/>
            <person name="Gnirke A."/>
            <person name="Yurkov A.M."/>
            <person name="Nowrousian M."/>
            <person name="Sun S."/>
            <person name="Cuomo C.A."/>
            <person name="Heitman J."/>
        </authorList>
    </citation>
    <scope>NUCLEOTIDE SEQUENCE</scope>
    <source>
        <strain evidence="4">CBS 10117</strain>
    </source>
</reference>
<keyword evidence="5" id="KW-1185">Reference proteome</keyword>
<dbReference type="RefSeq" id="XP_018258935.1">
    <property type="nucleotide sequence ID" value="XM_018411734.1"/>
</dbReference>
<reference evidence="3" key="1">
    <citation type="submission" date="2013-07" db="EMBL/GenBank/DDBJ databases">
        <title>The Genome Sequence of Cryptococcus dejecticola CBS10117.</title>
        <authorList>
            <consortium name="The Broad Institute Genome Sequencing Platform"/>
            <person name="Cuomo C."/>
            <person name="Litvintseva A."/>
            <person name="Chen Y."/>
            <person name="Heitman J."/>
            <person name="Sun S."/>
            <person name="Springer D."/>
            <person name="Dromer F."/>
            <person name="Young S.K."/>
            <person name="Zeng Q."/>
            <person name="Gargeya S."/>
            <person name="Fitzgerald M."/>
            <person name="Abouelleil A."/>
            <person name="Alvarado L."/>
            <person name="Berlin A.M."/>
            <person name="Chapman S.B."/>
            <person name="Dewar J."/>
            <person name="Goldberg J."/>
            <person name="Griggs A."/>
            <person name="Gujja S."/>
            <person name="Hansen M."/>
            <person name="Howarth C."/>
            <person name="Imamovic A."/>
            <person name="Larimer J."/>
            <person name="McCowan C."/>
            <person name="Murphy C."/>
            <person name="Pearson M."/>
            <person name="Priest M."/>
            <person name="Roberts A."/>
            <person name="Saif S."/>
            <person name="Shea T."/>
            <person name="Sykes S."/>
            <person name="Wortman J."/>
            <person name="Nusbaum C."/>
            <person name="Birren B."/>
        </authorList>
    </citation>
    <scope>NUCLEOTIDE SEQUENCE [LARGE SCALE GENOMIC DNA]</scope>
    <source>
        <strain evidence="3">CBS 10117</strain>
    </source>
</reference>
<feature type="compositionally biased region" description="Low complexity" evidence="1">
    <location>
        <begin position="18"/>
        <end position="28"/>
    </location>
</feature>
<dbReference type="EMBL" id="CP144537">
    <property type="protein sequence ID" value="WWC64276.1"/>
    <property type="molecule type" value="Genomic_DNA"/>
</dbReference>
<name>A0A1A5ZTE6_9TREE</name>
<evidence type="ECO:0000313" key="4">
    <source>
        <dbReference type="EMBL" id="WWC64276.1"/>
    </source>
</evidence>